<dbReference type="Proteomes" id="UP000265520">
    <property type="component" value="Unassembled WGS sequence"/>
</dbReference>
<reference evidence="1 2" key="1">
    <citation type="journal article" date="2018" name="Front. Plant Sci.">
        <title>Red Clover (Trifolium pratense) and Zigzag Clover (T. medium) - A Picture of Genomic Similarities and Differences.</title>
        <authorList>
            <person name="Dluhosova J."/>
            <person name="Istvanek J."/>
            <person name="Nedelnik J."/>
            <person name="Repkova J."/>
        </authorList>
    </citation>
    <scope>NUCLEOTIDE SEQUENCE [LARGE SCALE GENOMIC DNA]</scope>
    <source>
        <strain evidence="2">cv. 10/8</strain>
        <tissue evidence="1">Leaf</tissue>
    </source>
</reference>
<dbReference type="EMBL" id="LXQA010318122">
    <property type="protein sequence ID" value="MCI43487.1"/>
    <property type="molecule type" value="Genomic_DNA"/>
</dbReference>
<sequence length="66" mass="7028">LRPKVPPFLSELSNWAVTDTGVPSPVVRYAVGTGAFTGGLRRCGKQRGVVAVGRSEGGWTKKENND</sequence>
<evidence type="ECO:0000313" key="1">
    <source>
        <dbReference type="EMBL" id="MCI43487.1"/>
    </source>
</evidence>
<dbReference type="AlphaFoldDB" id="A0A392S512"/>
<proteinExistence type="predicted"/>
<comment type="caution">
    <text evidence="1">The sequence shown here is derived from an EMBL/GenBank/DDBJ whole genome shotgun (WGS) entry which is preliminary data.</text>
</comment>
<feature type="non-terminal residue" evidence="1">
    <location>
        <position position="1"/>
    </location>
</feature>
<keyword evidence="2" id="KW-1185">Reference proteome</keyword>
<evidence type="ECO:0000313" key="2">
    <source>
        <dbReference type="Proteomes" id="UP000265520"/>
    </source>
</evidence>
<protein>
    <submittedName>
        <fullName evidence="1">Uncharacterized protein</fullName>
    </submittedName>
</protein>
<name>A0A392S512_9FABA</name>
<accession>A0A392S512</accession>
<organism evidence="1 2">
    <name type="scientific">Trifolium medium</name>
    <dbReference type="NCBI Taxonomy" id="97028"/>
    <lineage>
        <taxon>Eukaryota</taxon>
        <taxon>Viridiplantae</taxon>
        <taxon>Streptophyta</taxon>
        <taxon>Embryophyta</taxon>
        <taxon>Tracheophyta</taxon>
        <taxon>Spermatophyta</taxon>
        <taxon>Magnoliopsida</taxon>
        <taxon>eudicotyledons</taxon>
        <taxon>Gunneridae</taxon>
        <taxon>Pentapetalae</taxon>
        <taxon>rosids</taxon>
        <taxon>fabids</taxon>
        <taxon>Fabales</taxon>
        <taxon>Fabaceae</taxon>
        <taxon>Papilionoideae</taxon>
        <taxon>50 kb inversion clade</taxon>
        <taxon>NPAAA clade</taxon>
        <taxon>Hologalegina</taxon>
        <taxon>IRL clade</taxon>
        <taxon>Trifolieae</taxon>
        <taxon>Trifolium</taxon>
    </lineage>
</organism>